<keyword evidence="3" id="KW-1185">Reference proteome</keyword>
<dbReference type="Proteomes" id="UP001066276">
    <property type="component" value="Chromosome 11"/>
</dbReference>
<feature type="region of interest" description="Disordered" evidence="1">
    <location>
        <begin position="1"/>
        <end position="22"/>
    </location>
</feature>
<feature type="compositionally biased region" description="Basic and acidic residues" evidence="1">
    <location>
        <begin position="54"/>
        <end position="87"/>
    </location>
</feature>
<dbReference type="AlphaFoldDB" id="A0AAV7LGF6"/>
<reference evidence="2" key="1">
    <citation type="journal article" date="2022" name="bioRxiv">
        <title>Sequencing and chromosome-scale assembly of the giantPleurodeles waltlgenome.</title>
        <authorList>
            <person name="Brown T."/>
            <person name="Elewa A."/>
            <person name="Iarovenko S."/>
            <person name="Subramanian E."/>
            <person name="Araus A.J."/>
            <person name="Petzold A."/>
            <person name="Susuki M."/>
            <person name="Suzuki K.-i.T."/>
            <person name="Hayashi T."/>
            <person name="Toyoda A."/>
            <person name="Oliveira C."/>
            <person name="Osipova E."/>
            <person name="Leigh N.D."/>
            <person name="Simon A."/>
            <person name="Yun M.H."/>
        </authorList>
    </citation>
    <scope>NUCLEOTIDE SEQUENCE</scope>
    <source>
        <strain evidence="2">20211129_DDA</strain>
        <tissue evidence="2">Liver</tissue>
    </source>
</reference>
<accession>A0AAV7LGF6</accession>
<sequence>MLGGDRQGRDSTRERSCASALDRSVPRCLWDQRKRIGGLHNRLHQGGGPAPGAARREEATGNHSEAPRGSHRSRVADTWRCPSDKLKKVVGPCPAFRGAGETGGPREACAPRRCGRQPGLVPASVGKLRGPAPGPRGGEEGWGGPEDPGRDSAPGGVRQTIKEGSWAAPGGPREACTRRRCGRQPGLVPASVGELCGPAPGPRGGEGSCGGAGRPREIQRTRGGGRTAPPERDAALDSTHADGRGSDLALLRAFSKLIRWRNLQ</sequence>
<feature type="compositionally biased region" description="Gly residues" evidence="1">
    <location>
        <begin position="202"/>
        <end position="213"/>
    </location>
</feature>
<feature type="compositionally biased region" description="Basic and acidic residues" evidence="1">
    <location>
        <begin position="1"/>
        <end position="16"/>
    </location>
</feature>
<dbReference type="EMBL" id="JANPWB010000015">
    <property type="protein sequence ID" value="KAJ1089524.1"/>
    <property type="molecule type" value="Genomic_DNA"/>
</dbReference>
<feature type="compositionally biased region" description="Basic and acidic residues" evidence="1">
    <location>
        <begin position="229"/>
        <end position="244"/>
    </location>
</feature>
<gene>
    <name evidence="2" type="ORF">NDU88_002675</name>
</gene>
<organism evidence="2 3">
    <name type="scientific">Pleurodeles waltl</name>
    <name type="common">Iberian ribbed newt</name>
    <dbReference type="NCBI Taxonomy" id="8319"/>
    <lineage>
        <taxon>Eukaryota</taxon>
        <taxon>Metazoa</taxon>
        <taxon>Chordata</taxon>
        <taxon>Craniata</taxon>
        <taxon>Vertebrata</taxon>
        <taxon>Euteleostomi</taxon>
        <taxon>Amphibia</taxon>
        <taxon>Batrachia</taxon>
        <taxon>Caudata</taxon>
        <taxon>Salamandroidea</taxon>
        <taxon>Salamandridae</taxon>
        <taxon>Pleurodelinae</taxon>
        <taxon>Pleurodeles</taxon>
    </lineage>
</organism>
<protein>
    <recommendedName>
        <fullName evidence="4">Collagen alpha-1(I) chain-like</fullName>
    </recommendedName>
</protein>
<evidence type="ECO:0000256" key="1">
    <source>
        <dbReference type="SAM" id="MobiDB-lite"/>
    </source>
</evidence>
<name>A0AAV7LGF6_PLEWA</name>
<proteinExistence type="predicted"/>
<evidence type="ECO:0000313" key="3">
    <source>
        <dbReference type="Proteomes" id="UP001066276"/>
    </source>
</evidence>
<feature type="region of interest" description="Disordered" evidence="1">
    <location>
        <begin position="36"/>
        <end position="244"/>
    </location>
</feature>
<evidence type="ECO:0000313" key="2">
    <source>
        <dbReference type="EMBL" id="KAJ1089524.1"/>
    </source>
</evidence>
<comment type="caution">
    <text evidence="2">The sequence shown here is derived from an EMBL/GenBank/DDBJ whole genome shotgun (WGS) entry which is preliminary data.</text>
</comment>
<evidence type="ECO:0008006" key="4">
    <source>
        <dbReference type="Google" id="ProtNLM"/>
    </source>
</evidence>